<dbReference type="InterPro" id="IPR011109">
    <property type="entry name" value="DNA_bind_recombinase_dom"/>
</dbReference>
<reference evidence="2 3" key="1">
    <citation type="submission" date="2019-02" db="EMBL/GenBank/DDBJ databases">
        <title>Sequencing the genomes of 1000 actinobacteria strains.</title>
        <authorList>
            <person name="Klenk H.-P."/>
        </authorList>
    </citation>
    <scope>NUCLEOTIDE SEQUENCE [LARGE SCALE GENOMIC DNA]</scope>
    <source>
        <strain evidence="2 3">DSM 45162</strain>
    </source>
</reference>
<dbReference type="InterPro" id="IPR036162">
    <property type="entry name" value="Resolvase-like_N_sf"/>
</dbReference>
<dbReference type="PANTHER" id="PTHR30461:SF23">
    <property type="entry name" value="DNA RECOMBINASE-RELATED"/>
    <property type="match status" value="1"/>
</dbReference>
<keyword evidence="3" id="KW-1185">Reference proteome</keyword>
<dbReference type="GO" id="GO:0003677">
    <property type="term" value="F:DNA binding"/>
    <property type="evidence" value="ECO:0007669"/>
    <property type="project" value="InterPro"/>
</dbReference>
<dbReference type="CDD" id="cd00338">
    <property type="entry name" value="Ser_Recombinase"/>
    <property type="match status" value="1"/>
</dbReference>
<dbReference type="Pfam" id="PF13408">
    <property type="entry name" value="Zn_ribbon_recom"/>
    <property type="match status" value="1"/>
</dbReference>
<dbReference type="InterPro" id="IPR038109">
    <property type="entry name" value="DNA_bind_recomb_sf"/>
</dbReference>
<evidence type="ECO:0000313" key="3">
    <source>
        <dbReference type="Proteomes" id="UP000292564"/>
    </source>
</evidence>
<evidence type="ECO:0000259" key="1">
    <source>
        <dbReference type="PROSITE" id="PS51737"/>
    </source>
</evidence>
<dbReference type="SUPFAM" id="SSF53041">
    <property type="entry name" value="Resolvase-like"/>
    <property type="match status" value="1"/>
</dbReference>
<dbReference type="RefSeq" id="WP_278045010.1">
    <property type="nucleotide sequence ID" value="NZ_SHKY01000001.1"/>
</dbReference>
<evidence type="ECO:0000313" key="2">
    <source>
        <dbReference type="EMBL" id="RZU53248.1"/>
    </source>
</evidence>
<dbReference type="Pfam" id="PF00239">
    <property type="entry name" value="Resolvase"/>
    <property type="match status" value="1"/>
</dbReference>
<dbReference type="InterPro" id="IPR006119">
    <property type="entry name" value="Resolv_N"/>
</dbReference>
<dbReference type="AlphaFoldDB" id="A0A4Q7ZQ67"/>
<name>A0A4Q7ZQ67_9ACTN</name>
<accession>A0A4Q7ZQ67</accession>
<protein>
    <submittedName>
        <fullName evidence="2">DNA invertase Pin-like site-specific DNA recombinase</fullName>
    </submittedName>
</protein>
<feature type="domain" description="Recombinase" evidence="1">
    <location>
        <begin position="184"/>
        <end position="345"/>
    </location>
</feature>
<organism evidence="2 3">
    <name type="scientific">Krasilnikovia cinnamomea</name>
    <dbReference type="NCBI Taxonomy" id="349313"/>
    <lineage>
        <taxon>Bacteria</taxon>
        <taxon>Bacillati</taxon>
        <taxon>Actinomycetota</taxon>
        <taxon>Actinomycetes</taxon>
        <taxon>Micromonosporales</taxon>
        <taxon>Micromonosporaceae</taxon>
        <taxon>Krasilnikovia</taxon>
    </lineage>
</organism>
<proteinExistence type="predicted"/>
<dbReference type="InterPro" id="IPR050639">
    <property type="entry name" value="SSR_resolvase"/>
</dbReference>
<dbReference type="GO" id="GO:0000150">
    <property type="term" value="F:DNA strand exchange activity"/>
    <property type="evidence" value="ECO:0007669"/>
    <property type="project" value="InterPro"/>
</dbReference>
<gene>
    <name evidence="2" type="ORF">EV385_5153</name>
</gene>
<dbReference type="InterPro" id="IPR025827">
    <property type="entry name" value="Zn_ribbon_recom_dom"/>
</dbReference>
<dbReference type="Gene3D" id="3.40.50.1390">
    <property type="entry name" value="Resolvase, N-terminal catalytic domain"/>
    <property type="match status" value="1"/>
</dbReference>
<sequence>MRSGQPVLRARGRGRPLTRGGWRFAFYGRISTAEYQDPVSSRAWQVEAAQRVVAGRGRLVVEFFDPGASRSLPWHKRPGAAALLAAAAEPDRGFDAVVVAEFERAFAGGGEAGRVIEQLQAFGVQVWLPEAEGPVDLSNSDHRALLMMLGHQSQREVLRTRFRVRAAMTAQVREQGRHLGGRPPYGYRLVDGGPHSNAVQASWGRRQHRLAVDSVAAEHVRWIFARRLDGWSTAGIARALNERRVPSPGTHDRARNPHREGTVWTLRTVAAILANPRYTGRQVWNRQFTDHREAVPGDRRTSLGPVRVWNPRTDWVICPERTHPALVSDEDFTEAQEITARAIPEGGQQRRYALTGLLVCAVCGRRMSGHWVNGRAGYRCRHGHTSAQPASEDAPRWVYRSEVRLVEDLIAANAELAGLADLELLTLCGSEAAPADEGAAEFE</sequence>
<dbReference type="PROSITE" id="PS51737">
    <property type="entry name" value="RECOMBINASE_DNA_BIND"/>
    <property type="match status" value="1"/>
</dbReference>
<dbReference type="EMBL" id="SHKY01000001">
    <property type="protein sequence ID" value="RZU53248.1"/>
    <property type="molecule type" value="Genomic_DNA"/>
</dbReference>
<dbReference type="Pfam" id="PF07508">
    <property type="entry name" value="Recombinase"/>
    <property type="match status" value="1"/>
</dbReference>
<dbReference type="PANTHER" id="PTHR30461">
    <property type="entry name" value="DNA-INVERTASE FROM LAMBDOID PROPHAGE"/>
    <property type="match status" value="1"/>
</dbReference>
<dbReference type="SMART" id="SM00857">
    <property type="entry name" value="Resolvase"/>
    <property type="match status" value="1"/>
</dbReference>
<dbReference type="Gene3D" id="3.90.1750.20">
    <property type="entry name" value="Putative Large Serine Recombinase, Chain B, Domain 2"/>
    <property type="match status" value="1"/>
</dbReference>
<dbReference type="Proteomes" id="UP000292564">
    <property type="component" value="Unassembled WGS sequence"/>
</dbReference>
<comment type="caution">
    <text evidence="2">The sequence shown here is derived from an EMBL/GenBank/DDBJ whole genome shotgun (WGS) entry which is preliminary data.</text>
</comment>